<dbReference type="InterPro" id="IPR036217">
    <property type="entry name" value="MethylDNA_cys_MeTrfase_DNAb"/>
</dbReference>
<evidence type="ECO:0000313" key="10">
    <source>
        <dbReference type="EMBL" id="AYA45758.1"/>
    </source>
</evidence>
<keyword evidence="7" id="KW-0234">DNA repair</keyword>
<dbReference type="GO" id="GO:0003908">
    <property type="term" value="F:methylated-DNA-[protein]-cysteine S-methyltransferase activity"/>
    <property type="evidence" value="ECO:0007669"/>
    <property type="project" value="UniProtKB-EC"/>
</dbReference>
<evidence type="ECO:0000313" key="11">
    <source>
        <dbReference type="EMBL" id="CUV44101.1"/>
    </source>
</evidence>
<evidence type="ECO:0000256" key="3">
    <source>
        <dbReference type="ARBA" id="ARBA00011918"/>
    </source>
</evidence>
<dbReference type="NCBIfam" id="TIGR00589">
    <property type="entry name" value="ogt"/>
    <property type="match status" value="1"/>
</dbReference>
<evidence type="ECO:0000313" key="12">
    <source>
        <dbReference type="Proteomes" id="UP000262427"/>
    </source>
</evidence>
<evidence type="ECO:0000256" key="6">
    <source>
        <dbReference type="ARBA" id="ARBA00022763"/>
    </source>
</evidence>
<comment type="similarity">
    <text evidence="2">Belongs to the MGMT family.</text>
</comment>
<dbReference type="AlphaFoldDB" id="A0A0K1ZI49"/>
<dbReference type="Pfam" id="PF01035">
    <property type="entry name" value="DNA_binding_1"/>
    <property type="match status" value="1"/>
</dbReference>
<organism evidence="11">
    <name type="scientific">Ralstonia solanacearum</name>
    <name type="common">Pseudomonas solanacearum</name>
    <dbReference type="NCBI Taxonomy" id="305"/>
    <lineage>
        <taxon>Bacteria</taxon>
        <taxon>Pseudomonadati</taxon>
        <taxon>Pseudomonadota</taxon>
        <taxon>Betaproteobacteria</taxon>
        <taxon>Burkholderiales</taxon>
        <taxon>Burkholderiaceae</taxon>
        <taxon>Ralstonia</taxon>
        <taxon>Ralstonia solanacearum species complex</taxon>
    </lineage>
</organism>
<reference evidence="10" key="2">
    <citation type="submission" date="2018-01" db="EMBL/GenBank/DDBJ databases">
        <title>Ralstonia pseudosolanacearum P824 infects blueberry.</title>
        <authorList>
            <person name="Bocsanczy A.M."/>
            <person name="Norman D.J."/>
        </authorList>
    </citation>
    <scope>NUCLEOTIDE SEQUENCE</scope>
    <source>
        <strain evidence="10">P824</strain>
    </source>
</reference>
<dbReference type="PATRIC" id="fig|305.92.peg.1005"/>
<dbReference type="Gene3D" id="1.10.10.10">
    <property type="entry name" value="Winged helix-like DNA-binding domain superfamily/Winged helix DNA-binding domain"/>
    <property type="match status" value="1"/>
</dbReference>
<evidence type="ECO:0000256" key="1">
    <source>
        <dbReference type="ARBA" id="ARBA00001286"/>
    </source>
</evidence>
<accession>A0A0K1ZI49</accession>
<keyword evidence="5 11" id="KW-0808">Transferase</keyword>
<dbReference type="GO" id="GO:0032259">
    <property type="term" value="P:methylation"/>
    <property type="evidence" value="ECO:0007669"/>
    <property type="project" value="UniProtKB-KW"/>
</dbReference>
<reference evidence="12" key="3">
    <citation type="submission" date="2018-01" db="EMBL/GenBank/DDBJ databases">
        <title>Raltonia solanacearum P824 infects blueberry.</title>
        <authorList>
            <person name="Bocsanczy A.M."/>
            <person name="Norman D.J."/>
        </authorList>
    </citation>
    <scope>NUCLEOTIDE SEQUENCE [LARGE SCALE GENOMIC DNA]</scope>
    <source>
        <strain evidence="12">P824</strain>
    </source>
</reference>
<keyword evidence="4 11" id="KW-0489">Methyltransferase</keyword>
<reference evidence="11" key="1">
    <citation type="submission" date="2015-10" db="EMBL/GenBank/DDBJ databases">
        <authorList>
            <person name="Gilbert D.G."/>
        </authorList>
    </citation>
    <scope>NUCLEOTIDE SEQUENCE</scope>
    <source>
        <strain evidence="11">Phyl III-seqv23</strain>
    </source>
</reference>
<dbReference type="Proteomes" id="UP000262427">
    <property type="component" value="Chromosome CM"/>
</dbReference>
<sequence length="171" mass="17578">MKPADSPTLRYAVGKGSLGHVLVATRGHGLCALLLGDDAKALRAALADAFPGATLIEDQPALAAQLARAIALAEAPSLGFGGPLDMGGTPFQRAVWQALHDVPAGATATYTEIAERIGRPDAARAVAGACAANVLAIAIPCHRAVRADGGLAGYRWGLERKRALLQREARA</sequence>
<evidence type="ECO:0000256" key="5">
    <source>
        <dbReference type="ARBA" id="ARBA00022679"/>
    </source>
</evidence>
<evidence type="ECO:0000256" key="7">
    <source>
        <dbReference type="ARBA" id="ARBA00023204"/>
    </source>
</evidence>
<evidence type="ECO:0000256" key="2">
    <source>
        <dbReference type="ARBA" id="ARBA00008711"/>
    </source>
</evidence>
<dbReference type="EMBL" id="CP025741">
    <property type="protein sequence ID" value="AYA45758.1"/>
    <property type="molecule type" value="Genomic_DNA"/>
</dbReference>
<gene>
    <name evidence="10" type="ORF">RSP824_04240</name>
    <name evidence="11" type="ORF">TO10_v1_130013</name>
</gene>
<name>A0A0K1ZI49_RALSL</name>
<dbReference type="GO" id="GO:0003677">
    <property type="term" value="F:DNA binding"/>
    <property type="evidence" value="ECO:0007669"/>
    <property type="project" value="UniProtKB-KW"/>
</dbReference>
<dbReference type="FunFam" id="1.10.10.10:FF:000214">
    <property type="entry name" value="Methylated-DNA--protein-cysteine methyltransferase"/>
    <property type="match status" value="1"/>
</dbReference>
<dbReference type="PANTHER" id="PTHR10815:SF14">
    <property type="entry name" value="BIFUNCTIONAL TRANSCRIPTIONAL ACTIVATOR_DNA REPAIR ENZYME ADA"/>
    <property type="match status" value="1"/>
</dbReference>
<dbReference type="InterPro" id="IPR036388">
    <property type="entry name" value="WH-like_DNA-bd_sf"/>
</dbReference>
<dbReference type="Gene3D" id="3.30.160.70">
    <property type="entry name" value="Methylated DNA-protein cysteine methyltransferase domain"/>
    <property type="match status" value="1"/>
</dbReference>
<dbReference type="PANTHER" id="PTHR10815">
    <property type="entry name" value="METHYLATED-DNA--PROTEIN-CYSTEINE METHYLTRANSFERASE"/>
    <property type="match status" value="1"/>
</dbReference>
<dbReference type="SUPFAM" id="SSF46767">
    <property type="entry name" value="Methylated DNA-protein cysteine methyltransferase, C-terminal domain"/>
    <property type="match status" value="1"/>
</dbReference>
<evidence type="ECO:0000256" key="8">
    <source>
        <dbReference type="ARBA" id="ARBA00049348"/>
    </source>
</evidence>
<dbReference type="EC" id="2.1.1.63" evidence="3"/>
<dbReference type="InterPro" id="IPR036631">
    <property type="entry name" value="MGMT_N_sf"/>
</dbReference>
<proteinExistence type="inferred from homology"/>
<evidence type="ECO:0000256" key="4">
    <source>
        <dbReference type="ARBA" id="ARBA00022603"/>
    </source>
</evidence>
<comment type="catalytic activity">
    <reaction evidence="8">
        <text>a 6-O-methyl-2'-deoxyguanosine in DNA + L-cysteinyl-[protein] = S-methyl-L-cysteinyl-[protein] + a 2'-deoxyguanosine in DNA</text>
        <dbReference type="Rhea" id="RHEA:24000"/>
        <dbReference type="Rhea" id="RHEA-COMP:10131"/>
        <dbReference type="Rhea" id="RHEA-COMP:10132"/>
        <dbReference type="Rhea" id="RHEA-COMP:11367"/>
        <dbReference type="Rhea" id="RHEA-COMP:11368"/>
        <dbReference type="ChEBI" id="CHEBI:29950"/>
        <dbReference type="ChEBI" id="CHEBI:82612"/>
        <dbReference type="ChEBI" id="CHEBI:85445"/>
        <dbReference type="ChEBI" id="CHEBI:85448"/>
        <dbReference type="EC" id="2.1.1.63"/>
    </reaction>
</comment>
<dbReference type="InterPro" id="IPR014048">
    <property type="entry name" value="MethylDNA_cys_MeTrfase_DNA-bd"/>
</dbReference>
<dbReference type="GO" id="GO:0006281">
    <property type="term" value="P:DNA repair"/>
    <property type="evidence" value="ECO:0007669"/>
    <property type="project" value="UniProtKB-KW"/>
</dbReference>
<dbReference type="EMBL" id="LN899827">
    <property type="protein sequence ID" value="CUV44101.1"/>
    <property type="molecule type" value="Genomic_DNA"/>
</dbReference>
<comment type="catalytic activity">
    <reaction evidence="1">
        <text>a 4-O-methyl-thymidine in DNA + L-cysteinyl-[protein] = a thymidine in DNA + S-methyl-L-cysteinyl-[protein]</text>
        <dbReference type="Rhea" id="RHEA:53428"/>
        <dbReference type="Rhea" id="RHEA-COMP:10131"/>
        <dbReference type="Rhea" id="RHEA-COMP:10132"/>
        <dbReference type="Rhea" id="RHEA-COMP:13555"/>
        <dbReference type="Rhea" id="RHEA-COMP:13556"/>
        <dbReference type="ChEBI" id="CHEBI:29950"/>
        <dbReference type="ChEBI" id="CHEBI:82612"/>
        <dbReference type="ChEBI" id="CHEBI:137386"/>
        <dbReference type="ChEBI" id="CHEBI:137387"/>
        <dbReference type="EC" id="2.1.1.63"/>
    </reaction>
</comment>
<evidence type="ECO:0000259" key="9">
    <source>
        <dbReference type="Pfam" id="PF01035"/>
    </source>
</evidence>
<keyword evidence="10" id="KW-0238">DNA-binding</keyword>
<keyword evidence="6" id="KW-0227">DNA damage</keyword>
<feature type="domain" description="Methylated-DNA-[protein]-cysteine S-methyltransferase DNA binding" evidence="9">
    <location>
        <begin position="90"/>
        <end position="169"/>
    </location>
</feature>
<dbReference type="CDD" id="cd06445">
    <property type="entry name" value="ATase"/>
    <property type="match status" value="1"/>
</dbReference>
<protein>
    <recommendedName>
        <fullName evidence="3">methylated-DNA--[protein]-cysteine S-methyltransferase</fullName>
        <ecNumber evidence="3">2.1.1.63</ecNumber>
    </recommendedName>
</protein>
<dbReference type="SUPFAM" id="SSF53155">
    <property type="entry name" value="Methylated DNA-protein cysteine methyltransferase domain"/>
    <property type="match status" value="1"/>
</dbReference>